<dbReference type="AlphaFoldDB" id="A0A3M6W7E3"/>
<feature type="region of interest" description="Disordered" evidence="1">
    <location>
        <begin position="1"/>
        <end position="60"/>
    </location>
</feature>
<gene>
    <name evidence="3" type="ORF">D0869_12543</name>
</gene>
<comment type="caution">
    <text evidence="3">The sequence shown here is derived from an EMBL/GenBank/DDBJ whole genome shotgun (WGS) entry which is preliminary data.</text>
</comment>
<dbReference type="EMBL" id="QWIJ01001517">
    <property type="protein sequence ID" value="RMX74487.1"/>
    <property type="molecule type" value="Genomic_DNA"/>
</dbReference>
<keyword evidence="2" id="KW-0812">Transmembrane</keyword>
<keyword evidence="2" id="KW-0472">Membrane</keyword>
<reference evidence="3 4" key="1">
    <citation type="journal article" date="2018" name="BMC Genomics">
        <title>Genomic evidence for intraspecific hybridization in a clonal and extremely halotolerant yeast.</title>
        <authorList>
            <person name="Gostincar C."/>
            <person name="Stajich J.E."/>
            <person name="Zupancic J."/>
            <person name="Zalar P."/>
            <person name="Gunde-Cimerman N."/>
        </authorList>
    </citation>
    <scope>NUCLEOTIDE SEQUENCE [LARGE SCALE GENOMIC DNA]</scope>
    <source>
        <strain evidence="3 4">EXF-6656</strain>
    </source>
</reference>
<evidence type="ECO:0000313" key="3">
    <source>
        <dbReference type="EMBL" id="RMX74487.1"/>
    </source>
</evidence>
<feature type="transmembrane region" description="Helical" evidence="2">
    <location>
        <begin position="84"/>
        <end position="102"/>
    </location>
</feature>
<dbReference type="Proteomes" id="UP000281245">
    <property type="component" value="Unassembled WGS sequence"/>
</dbReference>
<name>A0A3M6W7E3_HORWE</name>
<accession>A0A3M6W7E3</accession>
<organism evidence="3 4">
    <name type="scientific">Hortaea werneckii</name>
    <name type="common">Black yeast</name>
    <name type="synonym">Cladosporium werneckii</name>
    <dbReference type="NCBI Taxonomy" id="91943"/>
    <lineage>
        <taxon>Eukaryota</taxon>
        <taxon>Fungi</taxon>
        <taxon>Dikarya</taxon>
        <taxon>Ascomycota</taxon>
        <taxon>Pezizomycotina</taxon>
        <taxon>Dothideomycetes</taxon>
        <taxon>Dothideomycetidae</taxon>
        <taxon>Mycosphaerellales</taxon>
        <taxon>Teratosphaeriaceae</taxon>
        <taxon>Hortaea</taxon>
    </lineage>
</organism>
<evidence type="ECO:0000256" key="1">
    <source>
        <dbReference type="SAM" id="MobiDB-lite"/>
    </source>
</evidence>
<feature type="compositionally biased region" description="Low complexity" evidence="1">
    <location>
        <begin position="31"/>
        <end position="45"/>
    </location>
</feature>
<sequence>MLRRLLARPQSTPNALRRTTLPAAGPRPLRHQSNQSPSSRSNQPHGTPPPPPHHAHETRPQKTLRYLNPSAAPPLLARFPTLHLLTRICTLFLAFFITAHIFMEYFYILTAAYGISMLPTIASSGDWLLISKYYRRGREEYGPAILENSKSVITTIDPCYWLGNPTPLPYAHPPQDPSWNEIALKSPSYQPQRRPTGTFQLDGDEVGNYTDSSDAFSPPAACAGLASWKHAPSPLELYRRGSVPATCSSPCPYRLHQFIHQ</sequence>
<feature type="transmembrane region" description="Helical" evidence="2">
    <location>
        <begin position="108"/>
        <end position="130"/>
    </location>
</feature>
<proteinExistence type="predicted"/>
<keyword evidence="2" id="KW-1133">Transmembrane helix</keyword>
<evidence type="ECO:0000313" key="4">
    <source>
        <dbReference type="Proteomes" id="UP000281245"/>
    </source>
</evidence>
<protein>
    <submittedName>
        <fullName evidence="3">Uncharacterized protein</fullName>
    </submittedName>
</protein>
<evidence type="ECO:0000256" key="2">
    <source>
        <dbReference type="SAM" id="Phobius"/>
    </source>
</evidence>